<dbReference type="PROSITE" id="PS51500">
    <property type="entry name" value="SIN"/>
    <property type="match status" value="1"/>
</dbReference>
<dbReference type="InterPro" id="IPR036281">
    <property type="entry name" value="SinR/SinI_dimer_dom_sf"/>
</dbReference>
<dbReference type="Proteomes" id="UP000676917">
    <property type="component" value="Unassembled WGS sequence"/>
</dbReference>
<feature type="domain" description="Sin" evidence="1">
    <location>
        <begin position="1"/>
        <end position="39"/>
    </location>
</feature>
<dbReference type="Pfam" id="PF08671">
    <property type="entry name" value="SinI"/>
    <property type="match status" value="1"/>
</dbReference>
<evidence type="ECO:0000313" key="2">
    <source>
        <dbReference type="EMBL" id="GIO26447.1"/>
    </source>
</evidence>
<proteinExistence type="predicted"/>
<protein>
    <recommendedName>
        <fullName evidence="1">Sin domain-containing protein</fullName>
    </recommendedName>
</protein>
<dbReference type="SUPFAM" id="SSF47406">
    <property type="entry name" value="SinR repressor dimerisation domain-like"/>
    <property type="match status" value="1"/>
</dbReference>
<keyword evidence="3" id="KW-1185">Reference proteome</keyword>
<dbReference type="GO" id="GO:0006355">
    <property type="term" value="P:regulation of DNA-templated transcription"/>
    <property type="evidence" value="ECO:0007669"/>
    <property type="project" value="InterPro"/>
</dbReference>
<dbReference type="AlphaFoldDB" id="A0A919X5T4"/>
<organism evidence="2 3">
    <name type="scientific">Ornithinibacillus bavariensis</name>
    <dbReference type="NCBI Taxonomy" id="545502"/>
    <lineage>
        <taxon>Bacteria</taxon>
        <taxon>Bacillati</taxon>
        <taxon>Bacillota</taxon>
        <taxon>Bacilli</taxon>
        <taxon>Bacillales</taxon>
        <taxon>Bacillaceae</taxon>
        <taxon>Ornithinibacillus</taxon>
    </lineage>
</organism>
<dbReference type="EMBL" id="BORP01000001">
    <property type="protein sequence ID" value="GIO26447.1"/>
    <property type="molecule type" value="Genomic_DNA"/>
</dbReference>
<evidence type="ECO:0000259" key="1">
    <source>
        <dbReference type="PROSITE" id="PS51500"/>
    </source>
</evidence>
<comment type="caution">
    <text evidence="2">The sequence shown here is derived from an EMBL/GenBank/DDBJ whole genome shotgun (WGS) entry which is preliminary data.</text>
</comment>
<evidence type="ECO:0000313" key="3">
    <source>
        <dbReference type="Proteomes" id="UP000676917"/>
    </source>
</evidence>
<reference evidence="2" key="1">
    <citation type="submission" date="2021-03" db="EMBL/GenBank/DDBJ databases">
        <title>Antimicrobial resistance genes in bacteria isolated from Japanese honey, and their potential for conferring macrolide and lincosamide resistance in the American foulbrood pathogen Paenibacillus larvae.</title>
        <authorList>
            <person name="Okamoto M."/>
            <person name="Kumagai M."/>
            <person name="Kanamori H."/>
            <person name="Takamatsu D."/>
        </authorList>
    </citation>
    <scope>NUCLEOTIDE SEQUENCE</scope>
    <source>
        <strain evidence="2">J43TS3</strain>
    </source>
</reference>
<name>A0A919X5T4_9BACI</name>
<accession>A0A919X5T4</accession>
<dbReference type="InterPro" id="IPR010981">
    <property type="entry name" value="SinR/SinI_dimer_dom"/>
</dbReference>
<sequence>MNKTVSKTELDYEWVALIIEAKKLGMSIEEIRLFLLEARQHT</sequence>
<gene>
    <name evidence="2" type="ORF">J43TS3_10580</name>
</gene>
<dbReference type="GO" id="GO:0046983">
    <property type="term" value="F:protein dimerization activity"/>
    <property type="evidence" value="ECO:0007669"/>
    <property type="project" value="InterPro"/>
</dbReference>